<evidence type="ECO:0000313" key="8">
    <source>
        <dbReference type="EMBL" id="TRO80506.1"/>
    </source>
</evidence>
<dbReference type="InterPro" id="IPR036922">
    <property type="entry name" value="Rieske_2Fe-2S_sf"/>
</dbReference>
<evidence type="ECO:0000256" key="6">
    <source>
        <dbReference type="ARBA" id="ARBA00034078"/>
    </source>
</evidence>
<keyword evidence="9" id="KW-1185">Reference proteome</keyword>
<feature type="domain" description="Rieske" evidence="7">
    <location>
        <begin position="39"/>
        <end position="128"/>
    </location>
</feature>
<keyword evidence="2" id="KW-0479">Metal-binding</keyword>
<dbReference type="OrthoDB" id="9767869at2"/>
<accession>A0A550JB75</accession>
<keyword evidence="1" id="KW-0001">2Fe-2S</keyword>
<dbReference type="CDD" id="cd03467">
    <property type="entry name" value="Rieske"/>
    <property type="match status" value="1"/>
</dbReference>
<evidence type="ECO:0000256" key="5">
    <source>
        <dbReference type="ARBA" id="ARBA00023157"/>
    </source>
</evidence>
<name>A0A550JB75_9BACT</name>
<evidence type="ECO:0000256" key="2">
    <source>
        <dbReference type="ARBA" id="ARBA00022723"/>
    </source>
</evidence>
<evidence type="ECO:0000259" key="7">
    <source>
        <dbReference type="PROSITE" id="PS51296"/>
    </source>
</evidence>
<gene>
    <name evidence="8" type="ORF">FL622_10425</name>
</gene>
<dbReference type="GO" id="GO:0051537">
    <property type="term" value="F:2 iron, 2 sulfur cluster binding"/>
    <property type="evidence" value="ECO:0007669"/>
    <property type="project" value="UniProtKB-KW"/>
</dbReference>
<keyword evidence="3" id="KW-0408">Iron</keyword>
<dbReference type="RefSeq" id="WP_092058046.1">
    <property type="nucleotide sequence ID" value="NZ_FOJJ01000039.1"/>
</dbReference>
<sequence length="130" mass="14647">MEATGRKRRKFLLSLILGLGGLGLLARFFKPRLPQTPARLDVPRQEVPPHGALVYRQARVALVREEEDFYALDLTCTHLGCTVTVTPTEMVCPCHGSRFDRQGTVLQGPAERPLRRLEVRIEGERWVVTG</sequence>
<dbReference type="PRINTS" id="PR00162">
    <property type="entry name" value="RIESKE"/>
</dbReference>
<dbReference type="GO" id="GO:0046872">
    <property type="term" value="F:metal ion binding"/>
    <property type="evidence" value="ECO:0007669"/>
    <property type="project" value="UniProtKB-KW"/>
</dbReference>
<dbReference type="EMBL" id="VJVV01000007">
    <property type="protein sequence ID" value="TRO80506.1"/>
    <property type="molecule type" value="Genomic_DNA"/>
</dbReference>
<dbReference type="InterPro" id="IPR014349">
    <property type="entry name" value="Rieske_Fe-S_prot"/>
</dbReference>
<dbReference type="Proteomes" id="UP000317155">
    <property type="component" value="Unassembled WGS sequence"/>
</dbReference>
<reference evidence="8 9" key="1">
    <citation type="submission" date="2019-07" db="EMBL/GenBank/DDBJ databases">
        <title>Insights of Desulfuromonas acetexigens electromicrobiology.</title>
        <authorList>
            <person name="Katuri K."/>
            <person name="Sapireddy V."/>
            <person name="Shaw D.R."/>
            <person name="Saikaly P."/>
        </authorList>
    </citation>
    <scope>NUCLEOTIDE SEQUENCE [LARGE SCALE GENOMIC DNA]</scope>
    <source>
        <strain evidence="8 9">2873</strain>
    </source>
</reference>
<organism evidence="8 9">
    <name type="scientific">Trichloromonas acetexigens</name>
    <dbReference type="NCBI Taxonomy" id="38815"/>
    <lineage>
        <taxon>Bacteria</taxon>
        <taxon>Pseudomonadati</taxon>
        <taxon>Thermodesulfobacteriota</taxon>
        <taxon>Desulfuromonadia</taxon>
        <taxon>Desulfuromonadales</taxon>
        <taxon>Trichloromonadaceae</taxon>
        <taxon>Trichloromonas</taxon>
    </lineage>
</organism>
<dbReference type="InterPro" id="IPR017941">
    <property type="entry name" value="Rieske_2Fe-2S"/>
</dbReference>
<evidence type="ECO:0000256" key="3">
    <source>
        <dbReference type="ARBA" id="ARBA00023004"/>
    </source>
</evidence>
<dbReference type="AlphaFoldDB" id="A0A550JB75"/>
<dbReference type="GO" id="GO:0016020">
    <property type="term" value="C:membrane"/>
    <property type="evidence" value="ECO:0007669"/>
    <property type="project" value="InterPro"/>
</dbReference>
<dbReference type="PROSITE" id="PS51296">
    <property type="entry name" value="RIESKE"/>
    <property type="match status" value="1"/>
</dbReference>
<keyword evidence="4" id="KW-0411">Iron-sulfur</keyword>
<dbReference type="PANTHER" id="PTHR10134">
    <property type="entry name" value="CYTOCHROME B-C1 COMPLEX SUBUNIT RIESKE, MITOCHONDRIAL"/>
    <property type="match status" value="1"/>
</dbReference>
<evidence type="ECO:0000256" key="1">
    <source>
        <dbReference type="ARBA" id="ARBA00022714"/>
    </source>
</evidence>
<dbReference type="Pfam" id="PF00355">
    <property type="entry name" value="Rieske"/>
    <property type="match status" value="1"/>
</dbReference>
<dbReference type="Gene3D" id="2.102.10.10">
    <property type="entry name" value="Rieske [2Fe-2S] iron-sulphur domain"/>
    <property type="match status" value="1"/>
</dbReference>
<dbReference type="SUPFAM" id="SSF50022">
    <property type="entry name" value="ISP domain"/>
    <property type="match status" value="1"/>
</dbReference>
<keyword evidence="5" id="KW-1015">Disulfide bond</keyword>
<evidence type="ECO:0000256" key="4">
    <source>
        <dbReference type="ARBA" id="ARBA00023014"/>
    </source>
</evidence>
<comment type="caution">
    <text evidence="8">The sequence shown here is derived from an EMBL/GenBank/DDBJ whole genome shotgun (WGS) entry which is preliminary data.</text>
</comment>
<dbReference type="InterPro" id="IPR005805">
    <property type="entry name" value="Rieske_Fe-S_prot_C"/>
</dbReference>
<proteinExistence type="predicted"/>
<protein>
    <submittedName>
        <fullName evidence="8">Rieske (2Fe-2S) protein</fullName>
    </submittedName>
</protein>
<evidence type="ECO:0000313" key="9">
    <source>
        <dbReference type="Proteomes" id="UP000317155"/>
    </source>
</evidence>
<comment type="cofactor">
    <cofactor evidence="6">
        <name>[2Fe-2S] cluster</name>
        <dbReference type="ChEBI" id="CHEBI:190135"/>
    </cofactor>
</comment>